<evidence type="ECO:0000313" key="2">
    <source>
        <dbReference type="EMBL" id="TLS35382.1"/>
    </source>
</evidence>
<evidence type="ECO:0000256" key="1">
    <source>
        <dbReference type="SAM" id="MobiDB-lite"/>
    </source>
</evidence>
<comment type="caution">
    <text evidence="2">The sequence shown here is derived from an EMBL/GenBank/DDBJ whole genome shotgun (WGS) entry which is preliminary data.</text>
</comment>
<keyword evidence="3" id="KW-1185">Reference proteome</keyword>
<organism evidence="2 3">
    <name type="scientific">Exobacillus caeni</name>
    <dbReference type="NCBI Taxonomy" id="2574798"/>
    <lineage>
        <taxon>Bacteria</taxon>
        <taxon>Bacillati</taxon>
        <taxon>Bacillota</taxon>
        <taxon>Bacilli</taxon>
        <taxon>Bacillales</taxon>
        <taxon>Guptibacillaceae</taxon>
        <taxon>Exobacillus</taxon>
    </lineage>
</organism>
<proteinExistence type="predicted"/>
<dbReference type="EMBL" id="SWLG01000022">
    <property type="protein sequence ID" value="TLS35382.1"/>
    <property type="molecule type" value="Genomic_DNA"/>
</dbReference>
<dbReference type="AlphaFoldDB" id="A0A5R9EVW7"/>
<feature type="compositionally biased region" description="Acidic residues" evidence="1">
    <location>
        <begin position="184"/>
        <end position="194"/>
    </location>
</feature>
<accession>A0A5R9EVW7</accession>
<dbReference type="RefSeq" id="WP_138128988.1">
    <property type="nucleotide sequence ID" value="NZ_SWLG01000022.1"/>
</dbReference>
<reference evidence="2 3" key="1">
    <citation type="submission" date="2019-04" db="EMBL/GenBank/DDBJ databases">
        <title>Bacillus caeni sp. nov., a bacterium isolated from mangrove sediment.</title>
        <authorList>
            <person name="Huang H."/>
            <person name="Mo K."/>
            <person name="Hu Y."/>
        </authorList>
    </citation>
    <scope>NUCLEOTIDE SEQUENCE [LARGE SCALE GENOMIC DNA]</scope>
    <source>
        <strain evidence="2 3">HB172195</strain>
    </source>
</reference>
<evidence type="ECO:0000313" key="3">
    <source>
        <dbReference type="Proteomes" id="UP000308230"/>
    </source>
</evidence>
<sequence length="205" mass="23183">MKNKGKNGIERGQAITFRIPSDTPDHILKQLQRLKEKEKRNFSSTVAQFVVDGVNKSLTNDREAITVPLPKALSQAQRNWLKHEHSEAILGSILYQLLADPIRSTSILASLNSNALDIDEALYLQESEELTTKKTPESSIVQSDKENVDSSLNEVEENDTIEDDLMNFDWETAKQEFASSEENKELDEEDDTEDLLGGFLSRMNK</sequence>
<protein>
    <submittedName>
        <fullName evidence="2">Uncharacterized protein</fullName>
    </submittedName>
</protein>
<name>A0A5R9EVW7_9BACL</name>
<gene>
    <name evidence="2" type="ORF">FCL54_20515</name>
</gene>
<feature type="region of interest" description="Disordered" evidence="1">
    <location>
        <begin position="132"/>
        <end position="154"/>
    </location>
</feature>
<feature type="region of interest" description="Disordered" evidence="1">
    <location>
        <begin position="176"/>
        <end position="205"/>
    </location>
</feature>
<dbReference type="OrthoDB" id="2691481at2"/>
<dbReference type="Proteomes" id="UP000308230">
    <property type="component" value="Unassembled WGS sequence"/>
</dbReference>